<protein>
    <submittedName>
        <fullName evidence="4">6101_t:CDS:1</fullName>
    </submittedName>
</protein>
<dbReference type="Gene3D" id="3.30.160.60">
    <property type="entry name" value="Classic Zinc Finger"/>
    <property type="match status" value="1"/>
</dbReference>
<reference evidence="4" key="1">
    <citation type="submission" date="2021-06" db="EMBL/GenBank/DDBJ databases">
        <authorList>
            <person name="Kallberg Y."/>
            <person name="Tangrot J."/>
            <person name="Rosling A."/>
        </authorList>
    </citation>
    <scope>NUCLEOTIDE SEQUENCE</scope>
    <source>
        <strain evidence="4">MA453B</strain>
    </source>
</reference>
<gene>
    <name evidence="4" type="ORF">DERYTH_LOCUS6110</name>
</gene>
<comment type="caution">
    <text evidence="4">The sequence shown here is derived from an EMBL/GenBank/DDBJ whole genome shotgun (WGS) entry which is preliminary data.</text>
</comment>
<accession>A0A9N9FZR2</accession>
<feature type="region of interest" description="Disordered" evidence="2">
    <location>
        <begin position="147"/>
        <end position="170"/>
    </location>
</feature>
<proteinExistence type="predicted"/>
<dbReference type="PROSITE" id="PS50157">
    <property type="entry name" value="ZINC_FINGER_C2H2_2"/>
    <property type="match status" value="1"/>
</dbReference>
<dbReference type="SUPFAM" id="SSF57667">
    <property type="entry name" value="beta-beta-alpha zinc fingers"/>
    <property type="match status" value="1"/>
</dbReference>
<organism evidence="4 5">
    <name type="scientific">Dentiscutata erythropus</name>
    <dbReference type="NCBI Taxonomy" id="1348616"/>
    <lineage>
        <taxon>Eukaryota</taxon>
        <taxon>Fungi</taxon>
        <taxon>Fungi incertae sedis</taxon>
        <taxon>Mucoromycota</taxon>
        <taxon>Glomeromycotina</taxon>
        <taxon>Glomeromycetes</taxon>
        <taxon>Diversisporales</taxon>
        <taxon>Gigasporaceae</taxon>
        <taxon>Dentiscutata</taxon>
    </lineage>
</organism>
<dbReference type="InterPro" id="IPR013087">
    <property type="entry name" value="Znf_C2H2_type"/>
</dbReference>
<feature type="domain" description="C2H2-type" evidence="3">
    <location>
        <begin position="188"/>
        <end position="216"/>
    </location>
</feature>
<evidence type="ECO:0000256" key="2">
    <source>
        <dbReference type="SAM" id="MobiDB-lite"/>
    </source>
</evidence>
<dbReference type="Proteomes" id="UP000789405">
    <property type="component" value="Unassembled WGS sequence"/>
</dbReference>
<evidence type="ECO:0000313" key="5">
    <source>
        <dbReference type="Proteomes" id="UP000789405"/>
    </source>
</evidence>
<dbReference type="InterPro" id="IPR036236">
    <property type="entry name" value="Znf_C2H2_sf"/>
</dbReference>
<keyword evidence="5" id="KW-1185">Reference proteome</keyword>
<sequence>MATYVRRKAISIDSIDKNEKKREHEVNSPEVITPIPVRPTISQLIDIRPRVSPRNVRSFAKVKKPKFDNPDNISVNDDNNCDNSHSVVKNCSSTVNNSQHIEKNAGNTTHQDTDESLAKFNETSSPQEITRVTLTSFVKVGGNKDNPLTTHDITTPDPTQDTTHDATDNKKHDLKRHINGIHNEQREFLCPQCNKNFSRKDAWKRHELTCSSVEETKDAEKRKNITKSLPQLLPTPFTNNSDHPPPLTKRRGRPRKFVTNNDADLIDSTKEVAAEFEKRGRPKKIPKIETSSIESTEEAKVEKREGPTNDSSSVEHYAMSEEMTEETFEDKSIERRILICF</sequence>
<evidence type="ECO:0000259" key="3">
    <source>
        <dbReference type="PROSITE" id="PS50157"/>
    </source>
</evidence>
<keyword evidence="1" id="KW-0863">Zinc-finger</keyword>
<evidence type="ECO:0000256" key="1">
    <source>
        <dbReference type="PROSITE-ProRule" id="PRU00042"/>
    </source>
</evidence>
<dbReference type="AlphaFoldDB" id="A0A9N9FZR2"/>
<name>A0A9N9FZR2_9GLOM</name>
<keyword evidence="1" id="KW-0862">Zinc</keyword>
<feature type="region of interest" description="Disordered" evidence="2">
    <location>
        <begin position="277"/>
        <end position="329"/>
    </location>
</feature>
<dbReference type="EMBL" id="CAJVPY010002682">
    <property type="protein sequence ID" value="CAG8568988.1"/>
    <property type="molecule type" value="Genomic_DNA"/>
</dbReference>
<feature type="compositionally biased region" description="Basic and acidic residues" evidence="2">
    <location>
        <begin position="297"/>
        <end position="307"/>
    </location>
</feature>
<dbReference type="OrthoDB" id="8117402at2759"/>
<feature type="region of interest" description="Disordered" evidence="2">
    <location>
        <begin position="217"/>
        <end position="255"/>
    </location>
</feature>
<evidence type="ECO:0000313" key="4">
    <source>
        <dbReference type="EMBL" id="CAG8568988.1"/>
    </source>
</evidence>
<keyword evidence="1" id="KW-0479">Metal-binding</keyword>
<dbReference type="GO" id="GO:0008270">
    <property type="term" value="F:zinc ion binding"/>
    <property type="evidence" value="ECO:0007669"/>
    <property type="project" value="UniProtKB-KW"/>
</dbReference>
<feature type="compositionally biased region" description="Low complexity" evidence="2">
    <location>
        <begin position="149"/>
        <end position="161"/>
    </location>
</feature>